<feature type="transmembrane region" description="Helical" evidence="17">
    <location>
        <begin position="193"/>
        <end position="215"/>
    </location>
</feature>
<organism evidence="20">
    <name type="scientific">Callopistes maculatus</name>
    <dbReference type="NCBI Taxonomy" id="271259"/>
    <lineage>
        <taxon>Eukaryota</taxon>
        <taxon>Metazoa</taxon>
        <taxon>Chordata</taxon>
        <taxon>Craniata</taxon>
        <taxon>Vertebrata</taxon>
        <taxon>Euteleostomi</taxon>
        <taxon>Lepidosauria</taxon>
        <taxon>Squamata</taxon>
        <taxon>Bifurcata</taxon>
        <taxon>Unidentata</taxon>
        <taxon>Episquamata</taxon>
        <taxon>Laterata</taxon>
        <taxon>Teiioidea</taxon>
        <taxon>Teiidae</taxon>
        <taxon>Callopistes</taxon>
    </lineage>
</organism>
<protein>
    <recommendedName>
        <fullName evidence="5 17">NADH-ubiquinone oxidoreductase chain 4</fullName>
        <ecNumber evidence="4 17">7.1.1.2</ecNumber>
    </recommendedName>
</protein>
<keyword evidence="15 17" id="KW-0472">Membrane</keyword>
<keyword evidence="7 17" id="KW-0679">Respiratory chain</keyword>
<gene>
    <name evidence="20" type="primary">ND4</name>
</gene>
<evidence type="ECO:0000256" key="9">
    <source>
        <dbReference type="ARBA" id="ARBA00022967"/>
    </source>
</evidence>
<evidence type="ECO:0000256" key="8">
    <source>
        <dbReference type="ARBA" id="ARBA00022692"/>
    </source>
</evidence>
<dbReference type="GO" id="GO:0003954">
    <property type="term" value="F:NADH dehydrogenase activity"/>
    <property type="evidence" value="ECO:0007669"/>
    <property type="project" value="TreeGrafter"/>
</dbReference>
<comment type="function">
    <text evidence="17">Core subunit of the mitochondrial membrane respiratory chain NADH dehydrogenase (Complex I) which catalyzes electron transfer from NADH through the respiratory chain, using ubiquinone as an electron acceptor. Essential for the catalytic activity and assembly of complex I.</text>
</comment>
<dbReference type="InterPro" id="IPR003918">
    <property type="entry name" value="NADH_UbQ_OxRdtase"/>
</dbReference>
<dbReference type="InterPro" id="IPR010227">
    <property type="entry name" value="NADH_Q_OxRdtase_chainM/4"/>
</dbReference>
<dbReference type="PANTHER" id="PTHR43507">
    <property type="entry name" value="NADH-UBIQUINONE OXIDOREDUCTASE CHAIN 4"/>
    <property type="match status" value="1"/>
</dbReference>
<keyword evidence="11 17" id="KW-1133">Transmembrane helix</keyword>
<dbReference type="EMBL" id="AB176924">
    <property type="protein sequence ID" value="BBD52737.1"/>
    <property type="molecule type" value="Genomic_DNA"/>
</dbReference>
<sequence length="453" mass="50241">MLKLLIPTLLLIPTAILTHPPLLFTIFSTYSTIIAVLSLKLLTMTPIPYSNLAPQLGTDTISSPLLVLSCWMLPLMTLASQNIMKQEPLQRKRAFLVSLATLQSTLILTFSTTDLLMFYIMFEATLIPTLTLITRWGHQMQRLTAGIFFIFYTLAGSIPMLVAVLRLSTLYNHTSMPLMTLTTIQNQNWSQNMIWLAIMLAFMVKLPLYGVHLWLPKAHVEAPVSGSMVLAAVLLKLGGYGIIRILPICPPPNQTLIYPFIVLAMWGIVMTSLIGLRQPDLKALIAYSSVGHMGLVISATLIQTQWGLAGAMLMMIAHGLTSSALFCLANMNYERTHSRALLLLQGAQIIFPLMAAWWLITSLTNMALPPTINFMGELLIFSALLDWAPLTIIIAGIGTTLTATYTLYMLMTTQHGKLPHNIIAPPMQTREHLLLALHMTPLILLSLKPNLLF</sequence>
<feature type="transmembrane region" description="Helical" evidence="17">
    <location>
        <begin position="387"/>
        <end position="411"/>
    </location>
</feature>
<feature type="transmembrane region" description="Helical" evidence="17">
    <location>
        <begin position="145"/>
        <end position="167"/>
    </location>
</feature>
<comment type="function">
    <text evidence="1">Core subunit of the mitochondrial membrane respiratory chain NADH dehydrogenase (Complex I) that is believed to belong to the minimal assembly required for catalysis. Complex I functions in the transfer of electrons from NADH to the respiratory chain. The immediate electron acceptor for the enzyme is believed to be ubiquinone.</text>
</comment>
<evidence type="ECO:0000256" key="6">
    <source>
        <dbReference type="ARBA" id="ARBA00022448"/>
    </source>
</evidence>
<evidence type="ECO:0000259" key="19">
    <source>
        <dbReference type="Pfam" id="PF01059"/>
    </source>
</evidence>
<dbReference type="InterPro" id="IPR001750">
    <property type="entry name" value="ND/Mrp_TM"/>
</dbReference>
<evidence type="ECO:0000259" key="18">
    <source>
        <dbReference type="Pfam" id="PF00361"/>
    </source>
</evidence>
<feature type="transmembrane region" description="Helical" evidence="17">
    <location>
        <begin position="116"/>
        <end position="133"/>
    </location>
</feature>
<feature type="domain" description="NADH:quinone oxidoreductase/Mrp antiporter transmembrane" evidence="18">
    <location>
        <begin position="113"/>
        <end position="401"/>
    </location>
</feature>
<keyword evidence="12 17" id="KW-0520">NAD</keyword>
<evidence type="ECO:0000256" key="10">
    <source>
        <dbReference type="ARBA" id="ARBA00022982"/>
    </source>
</evidence>
<dbReference type="GO" id="GO:0042773">
    <property type="term" value="P:ATP synthesis coupled electron transport"/>
    <property type="evidence" value="ECO:0007669"/>
    <property type="project" value="InterPro"/>
</dbReference>
<evidence type="ECO:0000256" key="13">
    <source>
        <dbReference type="ARBA" id="ARBA00023075"/>
    </source>
</evidence>
<dbReference type="GO" id="GO:0008137">
    <property type="term" value="F:NADH dehydrogenase (ubiquinone) activity"/>
    <property type="evidence" value="ECO:0007669"/>
    <property type="project" value="UniProtKB-UniRule"/>
</dbReference>
<dbReference type="PANTHER" id="PTHR43507:SF20">
    <property type="entry name" value="NADH-UBIQUINONE OXIDOREDUCTASE CHAIN 4"/>
    <property type="match status" value="1"/>
</dbReference>
<dbReference type="AlphaFoldDB" id="A0A348B080"/>
<keyword evidence="8 17" id="KW-0812">Transmembrane</keyword>
<feature type="transmembrane region" description="Helical" evidence="17">
    <location>
        <begin position="308"/>
        <end position="328"/>
    </location>
</feature>
<evidence type="ECO:0000256" key="3">
    <source>
        <dbReference type="ARBA" id="ARBA00009025"/>
    </source>
</evidence>
<dbReference type="Pfam" id="PF01059">
    <property type="entry name" value="Oxidored_q5_N"/>
    <property type="match status" value="1"/>
</dbReference>
<name>A0A348B080_9SAUR</name>
<evidence type="ECO:0000313" key="20">
    <source>
        <dbReference type="EMBL" id="BBD52737.1"/>
    </source>
</evidence>
<keyword evidence="9" id="KW-1278">Translocase</keyword>
<dbReference type="InterPro" id="IPR000260">
    <property type="entry name" value="NADH4_N"/>
</dbReference>
<keyword evidence="10 17" id="KW-0249">Electron transport</keyword>
<evidence type="ECO:0000256" key="5">
    <source>
        <dbReference type="ARBA" id="ARBA00021006"/>
    </source>
</evidence>
<evidence type="ECO:0000256" key="15">
    <source>
        <dbReference type="ARBA" id="ARBA00023136"/>
    </source>
</evidence>
<evidence type="ECO:0000256" key="11">
    <source>
        <dbReference type="ARBA" id="ARBA00022989"/>
    </source>
</evidence>
<geneLocation type="mitochondrion" evidence="20"/>
<accession>A0A348B080</accession>
<proteinExistence type="inferred from homology"/>
<evidence type="ECO:0000256" key="17">
    <source>
        <dbReference type="RuleBase" id="RU003297"/>
    </source>
</evidence>
<keyword evidence="13 17" id="KW-0830">Ubiquinone</keyword>
<evidence type="ECO:0000256" key="2">
    <source>
        <dbReference type="ARBA" id="ARBA00004225"/>
    </source>
</evidence>
<reference evidence="20" key="1">
    <citation type="submission" date="2004-04" db="EMBL/GenBank/DDBJ databases">
        <title>A nearly complete mitochondrial DNA sequence of the spotted false monitor, Callopistes maculatus.</title>
        <authorList>
            <person name="Kumazawa Y."/>
        </authorList>
    </citation>
    <scope>NUCLEOTIDE SEQUENCE</scope>
</reference>
<dbReference type="GO" id="GO:0015990">
    <property type="term" value="P:electron transport coupled proton transport"/>
    <property type="evidence" value="ECO:0007669"/>
    <property type="project" value="TreeGrafter"/>
</dbReference>
<dbReference type="NCBIfam" id="TIGR01972">
    <property type="entry name" value="NDH_I_M"/>
    <property type="match status" value="1"/>
</dbReference>
<dbReference type="PRINTS" id="PR01437">
    <property type="entry name" value="NUOXDRDTASE4"/>
</dbReference>
<evidence type="ECO:0000256" key="12">
    <source>
        <dbReference type="ARBA" id="ARBA00023027"/>
    </source>
</evidence>
<feature type="transmembrane region" description="Helical" evidence="17">
    <location>
        <begin position="283"/>
        <end position="302"/>
    </location>
</feature>
<feature type="transmembrane region" description="Helical" evidence="17">
    <location>
        <begin position="340"/>
        <end position="360"/>
    </location>
</feature>
<feature type="transmembrane region" description="Helical" evidence="17">
    <location>
        <begin position="93"/>
        <end position="110"/>
    </location>
</feature>
<dbReference type="EC" id="7.1.1.2" evidence="4 17"/>
<feature type="domain" description="NADH:ubiquinone oxidoreductase chain 4 N-terminal" evidence="19">
    <location>
        <begin position="1"/>
        <end position="109"/>
    </location>
</feature>
<feature type="transmembrane region" description="Helical" evidence="17">
    <location>
        <begin position="222"/>
        <end position="243"/>
    </location>
</feature>
<comment type="similarity">
    <text evidence="3 17">Belongs to the complex I subunit 4 family.</text>
</comment>
<dbReference type="Pfam" id="PF00361">
    <property type="entry name" value="Proton_antipo_M"/>
    <property type="match status" value="1"/>
</dbReference>
<keyword evidence="14 17" id="KW-0496">Mitochondrion</keyword>
<dbReference type="GO" id="GO:0048039">
    <property type="term" value="F:ubiquinone binding"/>
    <property type="evidence" value="ECO:0007669"/>
    <property type="project" value="TreeGrafter"/>
</dbReference>
<evidence type="ECO:0000256" key="4">
    <source>
        <dbReference type="ARBA" id="ARBA00012944"/>
    </source>
</evidence>
<dbReference type="GO" id="GO:0031966">
    <property type="term" value="C:mitochondrial membrane"/>
    <property type="evidence" value="ECO:0007669"/>
    <property type="project" value="UniProtKB-SubCell"/>
</dbReference>
<comment type="subcellular location">
    <subcellularLocation>
        <location evidence="2 17">Mitochondrion membrane</location>
        <topology evidence="2 17">Multi-pass membrane protein</topology>
    </subcellularLocation>
</comment>
<evidence type="ECO:0000256" key="1">
    <source>
        <dbReference type="ARBA" id="ARBA00003257"/>
    </source>
</evidence>
<keyword evidence="6 17" id="KW-0813">Transport</keyword>
<evidence type="ECO:0000256" key="7">
    <source>
        <dbReference type="ARBA" id="ARBA00022660"/>
    </source>
</evidence>
<evidence type="ECO:0000256" key="14">
    <source>
        <dbReference type="ARBA" id="ARBA00023128"/>
    </source>
</evidence>
<comment type="catalytic activity">
    <reaction evidence="16 17">
        <text>a ubiquinone + NADH + 5 H(+)(in) = a ubiquinol + NAD(+) + 4 H(+)(out)</text>
        <dbReference type="Rhea" id="RHEA:29091"/>
        <dbReference type="Rhea" id="RHEA-COMP:9565"/>
        <dbReference type="Rhea" id="RHEA-COMP:9566"/>
        <dbReference type="ChEBI" id="CHEBI:15378"/>
        <dbReference type="ChEBI" id="CHEBI:16389"/>
        <dbReference type="ChEBI" id="CHEBI:17976"/>
        <dbReference type="ChEBI" id="CHEBI:57540"/>
        <dbReference type="ChEBI" id="CHEBI:57945"/>
        <dbReference type="EC" id="7.1.1.2"/>
    </reaction>
</comment>
<feature type="transmembrane region" description="Helical" evidence="17">
    <location>
        <begin position="255"/>
        <end position="276"/>
    </location>
</feature>
<evidence type="ECO:0000256" key="16">
    <source>
        <dbReference type="ARBA" id="ARBA00049551"/>
    </source>
</evidence>
<feature type="transmembrane region" description="Helical" evidence="17">
    <location>
        <begin position="21"/>
        <end position="41"/>
    </location>
</feature>